<dbReference type="Pfam" id="PF00271">
    <property type="entry name" value="Helicase_C"/>
    <property type="match status" value="1"/>
</dbReference>
<evidence type="ECO:0000256" key="4">
    <source>
        <dbReference type="PROSITE-ProRule" id="PRU00175"/>
    </source>
</evidence>
<dbReference type="OrthoDB" id="448448at2759"/>
<dbReference type="SUPFAM" id="SSF57850">
    <property type="entry name" value="RING/U-box"/>
    <property type="match status" value="1"/>
</dbReference>
<dbReference type="GO" id="GO:0005634">
    <property type="term" value="C:nucleus"/>
    <property type="evidence" value="ECO:0007669"/>
    <property type="project" value="TreeGrafter"/>
</dbReference>
<keyword evidence="4" id="KW-0479">Metal-binding</keyword>
<evidence type="ECO:0000259" key="5">
    <source>
        <dbReference type="PROSITE" id="PS50089"/>
    </source>
</evidence>
<keyword evidence="1" id="KW-0547">Nucleotide-binding</keyword>
<keyword evidence="2" id="KW-0378">Hydrolase</keyword>
<protein>
    <submittedName>
        <fullName evidence="8">Putative related to helicase-like transcription factor protein</fullName>
    </submittedName>
</protein>
<dbReference type="Gene3D" id="3.40.50.300">
    <property type="entry name" value="P-loop containing nucleotide triphosphate hydrolases"/>
    <property type="match status" value="1"/>
</dbReference>
<name>A0A1W2TPV6_ROSNE</name>
<evidence type="ECO:0000259" key="7">
    <source>
        <dbReference type="PROSITE" id="PS51194"/>
    </source>
</evidence>
<keyword evidence="3" id="KW-0067">ATP-binding</keyword>
<evidence type="ECO:0000259" key="6">
    <source>
        <dbReference type="PROSITE" id="PS51192"/>
    </source>
</evidence>
<feature type="domain" description="Helicase C-terminal" evidence="7">
    <location>
        <begin position="679"/>
        <end position="845"/>
    </location>
</feature>
<evidence type="ECO:0000313" key="9">
    <source>
        <dbReference type="Proteomes" id="UP000054516"/>
    </source>
</evidence>
<dbReference type="CDD" id="cd18793">
    <property type="entry name" value="SF2_C_SNF"/>
    <property type="match status" value="1"/>
</dbReference>
<gene>
    <name evidence="8" type="ORF">SAMD00023353_4500140</name>
</gene>
<dbReference type="InterPro" id="IPR014001">
    <property type="entry name" value="Helicase_ATP-bd"/>
</dbReference>
<accession>A0A1W2TPV6</accession>
<dbReference type="InterPro" id="IPR001841">
    <property type="entry name" value="Znf_RING"/>
</dbReference>
<sequence length="857" mass="95726">MFEDPLHCQSLRIPELSSEPLNREETASPTNTLVYDACFGTVQINASILSCLGGASPVLTVHSSGPLLKLSTTKPVKHVGIIMAPKLSELTRNFRVTLRATLAPVDGKRVKGVDKPATCSQRPVRILVYGFCSEQDNVAKALSQGDFYLQDPLPDEIDARVSYQNPQYFLRPGATMPTIAEFALSENTDSPTAANILSKSEKAWLLQIFQTETKKIDMRGVQPSQRIISSLEEHQLAALAFMIEKELGRVEDSQFPALWTRAETEGQTKYHHVITGQCEEDFPSLLYGGVLADEMGLGKTLATLALICWHLDASDDEPSALVAAESRISRQTLIVAPNSAIHQWQEQIKAHLKPGRLHYLVYHGPNRQQISKTWNSQDIILTTYGTIRSDWQKNGPLLKNSWARVVLDEAHTIRNRASDLFQATCAIRAQHRWCLTGTPIHNRLDDFGALLTFLRVPPFCTRQSFEKWVARPIETKQRDAVGTLRKLVLATCLRRTKQSIHSTLKLPRKTEKAESVVLDEGERALYNFFQRGTFFLADGSLDDSNSTLSATKRQAILPLIGILRLICNHGHHLLPQPALAAWKLNEPSQLFSNAFSAMVEKCVICNTAIEYTGDMDPTEFPCSHLICAACDNADESAALDTTKHDYCPKCRPEEGSLGIAAAAECDDIMAKTQYKASTKVESLIRNLRSELFQPLPSGETKPFKSVVFSYWTKMLDLVQIAFRDSGFSFTRIDGRTPLPRRIQALRNFHSDPGCQIMLASIGSIGEGVDLTAANYIHILEPQWNPMAEAQAVDRVHRIGQGRDVVITRYSVQDSIEDYVRWIQKEKLALIEQSLSASDPGQQQLREARWKVLLEALK</sequence>
<dbReference type="Pfam" id="PF00176">
    <property type="entry name" value="SNF2-rel_dom"/>
    <property type="match status" value="1"/>
</dbReference>
<dbReference type="GO" id="GO:0008094">
    <property type="term" value="F:ATP-dependent activity, acting on DNA"/>
    <property type="evidence" value="ECO:0007669"/>
    <property type="project" value="TreeGrafter"/>
</dbReference>
<dbReference type="PROSITE" id="PS51194">
    <property type="entry name" value="HELICASE_CTER"/>
    <property type="match status" value="1"/>
</dbReference>
<evidence type="ECO:0000256" key="3">
    <source>
        <dbReference type="ARBA" id="ARBA00022840"/>
    </source>
</evidence>
<dbReference type="PROSITE" id="PS51192">
    <property type="entry name" value="HELICASE_ATP_BIND_1"/>
    <property type="match status" value="1"/>
</dbReference>
<dbReference type="InterPro" id="IPR027417">
    <property type="entry name" value="P-loop_NTPase"/>
</dbReference>
<evidence type="ECO:0000256" key="2">
    <source>
        <dbReference type="ARBA" id="ARBA00022801"/>
    </source>
</evidence>
<dbReference type="InterPro" id="IPR000330">
    <property type="entry name" value="SNF2_N"/>
</dbReference>
<dbReference type="SMART" id="SM00487">
    <property type="entry name" value="DEXDc"/>
    <property type="match status" value="1"/>
</dbReference>
<keyword evidence="4" id="KW-0863">Zinc-finger</keyword>
<keyword evidence="9" id="KW-1185">Reference proteome</keyword>
<evidence type="ECO:0000256" key="1">
    <source>
        <dbReference type="ARBA" id="ARBA00022741"/>
    </source>
</evidence>
<organism evidence="8">
    <name type="scientific">Rosellinia necatrix</name>
    <name type="common">White root-rot fungus</name>
    <dbReference type="NCBI Taxonomy" id="77044"/>
    <lineage>
        <taxon>Eukaryota</taxon>
        <taxon>Fungi</taxon>
        <taxon>Dikarya</taxon>
        <taxon>Ascomycota</taxon>
        <taxon>Pezizomycotina</taxon>
        <taxon>Sordariomycetes</taxon>
        <taxon>Xylariomycetidae</taxon>
        <taxon>Xylariales</taxon>
        <taxon>Xylariaceae</taxon>
        <taxon>Rosellinia</taxon>
    </lineage>
</organism>
<dbReference type="SMART" id="SM00184">
    <property type="entry name" value="RING"/>
    <property type="match status" value="1"/>
</dbReference>
<keyword evidence="4" id="KW-0862">Zinc</keyword>
<dbReference type="GO" id="GO:0016787">
    <property type="term" value="F:hydrolase activity"/>
    <property type="evidence" value="ECO:0007669"/>
    <property type="project" value="UniProtKB-KW"/>
</dbReference>
<dbReference type="Proteomes" id="UP000054516">
    <property type="component" value="Unassembled WGS sequence"/>
</dbReference>
<dbReference type="CDD" id="cd18008">
    <property type="entry name" value="DEXDc_SHPRH-like"/>
    <property type="match status" value="1"/>
</dbReference>
<dbReference type="PANTHER" id="PTHR45626:SF52">
    <property type="entry name" value="SINGLE-STRANDED DNA-DEPENDENT ATPASE (EUROFUNG)"/>
    <property type="match status" value="1"/>
</dbReference>
<dbReference type="InterPro" id="IPR049730">
    <property type="entry name" value="SNF2/RAD54-like_C"/>
</dbReference>
<dbReference type="SUPFAM" id="SSF52540">
    <property type="entry name" value="P-loop containing nucleoside triphosphate hydrolases"/>
    <property type="match status" value="2"/>
</dbReference>
<dbReference type="PROSITE" id="PS50089">
    <property type="entry name" value="ZF_RING_2"/>
    <property type="match status" value="1"/>
</dbReference>
<feature type="domain" description="RING-type" evidence="5">
    <location>
        <begin position="602"/>
        <end position="651"/>
    </location>
</feature>
<dbReference type="InterPro" id="IPR001650">
    <property type="entry name" value="Helicase_C-like"/>
</dbReference>
<dbReference type="GO" id="GO:0004386">
    <property type="term" value="F:helicase activity"/>
    <property type="evidence" value="ECO:0007669"/>
    <property type="project" value="UniProtKB-KW"/>
</dbReference>
<dbReference type="InterPro" id="IPR038718">
    <property type="entry name" value="SNF2-like_sf"/>
</dbReference>
<dbReference type="SMART" id="SM00490">
    <property type="entry name" value="HELICc"/>
    <property type="match status" value="1"/>
</dbReference>
<dbReference type="InterPro" id="IPR050628">
    <property type="entry name" value="SNF2_RAD54_helicase_TF"/>
</dbReference>
<proteinExistence type="predicted"/>
<dbReference type="GO" id="GO:0006281">
    <property type="term" value="P:DNA repair"/>
    <property type="evidence" value="ECO:0007669"/>
    <property type="project" value="TreeGrafter"/>
</dbReference>
<dbReference type="PANTHER" id="PTHR45626">
    <property type="entry name" value="TRANSCRIPTION TERMINATION FACTOR 2-RELATED"/>
    <property type="match status" value="1"/>
</dbReference>
<keyword evidence="8" id="KW-0347">Helicase</keyword>
<dbReference type="Gene3D" id="3.40.50.10810">
    <property type="entry name" value="Tandem AAA-ATPase domain"/>
    <property type="match status" value="1"/>
</dbReference>
<reference evidence="8" key="1">
    <citation type="submission" date="2016-03" db="EMBL/GenBank/DDBJ databases">
        <title>Draft genome sequence of Rosellinia necatrix.</title>
        <authorList>
            <person name="Kanematsu S."/>
        </authorList>
    </citation>
    <scope>NUCLEOTIDE SEQUENCE [LARGE SCALE GENOMIC DNA]</scope>
    <source>
        <strain evidence="8">W97</strain>
    </source>
</reference>
<dbReference type="EMBL" id="DF977490">
    <property type="protein sequence ID" value="GAP90442.2"/>
    <property type="molecule type" value="Genomic_DNA"/>
</dbReference>
<evidence type="ECO:0000313" key="8">
    <source>
        <dbReference type="EMBL" id="GAP90442.2"/>
    </source>
</evidence>
<feature type="domain" description="Helicase ATP-binding" evidence="6">
    <location>
        <begin position="280"/>
        <end position="457"/>
    </location>
</feature>
<dbReference type="GO" id="GO:0008270">
    <property type="term" value="F:zinc ion binding"/>
    <property type="evidence" value="ECO:0007669"/>
    <property type="project" value="UniProtKB-KW"/>
</dbReference>
<dbReference type="GO" id="GO:0005524">
    <property type="term" value="F:ATP binding"/>
    <property type="evidence" value="ECO:0007669"/>
    <property type="project" value="UniProtKB-KW"/>
</dbReference>
<dbReference type="OMA" id="WHERDDT"/>
<dbReference type="STRING" id="77044.A0A1W2TPV6"/>
<dbReference type="AlphaFoldDB" id="A0A1W2TPV6"/>